<dbReference type="InterPro" id="IPR010982">
    <property type="entry name" value="Lambda_DNA-bd_dom_sf"/>
</dbReference>
<dbReference type="InterPro" id="IPR028082">
    <property type="entry name" value="Peripla_BP_I"/>
</dbReference>
<dbReference type="InterPro" id="IPR046335">
    <property type="entry name" value="LacI/GalR-like_sensor"/>
</dbReference>
<protein>
    <submittedName>
        <fullName evidence="6">Alanine racemase</fullName>
    </submittedName>
</protein>
<organism evidence="6 7">
    <name type="scientific">Mesorhizobium escarrei</name>
    <dbReference type="NCBI Taxonomy" id="666018"/>
    <lineage>
        <taxon>Bacteria</taxon>
        <taxon>Pseudomonadati</taxon>
        <taxon>Pseudomonadota</taxon>
        <taxon>Alphaproteobacteria</taxon>
        <taxon>Hyphomicrobiales</taxon>
        <taxon>Phyllobacteriaceae</taxon>
        <taxon>Mesorhizobium</taxon>
    </lineage>
</organism>
<keyword evidence="7" id="KW-1185">Reference proteome</keyword>
<evidence type="ECO:0000313" key="6">
    <source>
        <dbReference type="EMBL" id="CAH2405726.1"/>
    </source>
</evidence>
<dbReference type="SMART" id="SM00354">
    <property type="entry name" value="HTH_LACI"/>
    <property type="match status" value="1"/>
</dbReference>
<feature type="domain" description="HTH lacI-type" evidence="5">
    <location>
        <begin position="9"/>
        <end position="63"/>
    </location>
</feature>
<dbReference type="PANTHER" id="PTHR30146">
    <property type="entry name" value="LACI-RELATED TRANSCRIPTIONAL REPRESSOR"/>
    <property type="match status" value="1"/>
</dbReference>
<keyword evidence="2" id="KW-0805">Transcription regulation</keyword>
<dbReference type="SUPFAM" id="SSF53822">
    <property type="entry name" value="Periplasmic binding protein-like I"/>
    <property type="match status" value="1"/>
</dbReference>
<evidence type="ECO:0000259" key="5">
    <source>
        <dbReference type="PROSITE" id="PS50932"/>
    </source>
</evidence>
<comment type="caution">
    <text evidence="6">The sequence shown here is derived from an EMBL/GenBank/DDBJ whole genome shotgun (WGS) entry which is preliminary data.</text>
</comment>
<gene>
    <name evidence="6" type="ORF">MES5069_490029</name>
</gene>
<evidence type="ECO:0000313" key="7">
    <source>
        <dbReference type="Proteomes" id="UP001153050"/>
    </source>
</evidence>
<dbReference type="PANTHER" id="PTHR30146:SF148">
    <property type="entry name" value="HTH-TYPE TRANSCRIPTIONAL REPRESSOR PURR-RELATED"/>
    <property type="match status" value="1"/>
</dbReference>
<dbReference type="CDD" id="cd01392">
    <property type="entry name" value="HTH_LacI"/>
    <property type="match status" value="1"/>
</dbReference>
<dbReference type="Pfam" id="PF13377">
    <property type="entry name" value="Peripla_BP_3"/>
    <property type="match status" value="1"/>
</dbReference>
<dbReference type="CDD" id="cd06267">
    <property type="entry name" value="PBP1_LacI_sugar_binding-like"/>
    <property type="match status" value="1"/>
</dbReference>
<dbReference type="RefSeq" id="WP_301943385.1">
    <property type="nucleotide sequence ID" value="NZ_CAKXZT010000145.1"/>
</dbReference>
<dbReference type="InterPro" id="IPR000843">
    <property type="entry name" value="HTH_LacI"/>
</dbReference>
<dbReference type="Proteomes" id="UP001153050">
    <property type="component" value="Unassembled WGS sequence"/>
</dbReference>
<proteinExistence type="predicted"/>
<accession>A0ABN8K8J7</accession>
<sequence length="374" mass="39859">MIQRSSKNATIIEVARRAGVSSATAGRVLGDYGYSSPEVQEKVRAAAAALGYRPNRLAKGLITGKTQTIGVVVGDIESPFYASVLRGIGDVARRGGFGVIVTNSDENAELEREAVQLLLEKQVDGLIVSSTFADQPDHLREAVAARCPVVQFDRIVAGLETDSVVVDNVSVTRSSIAAMIEAGHSRIGILAELGPGQRDDVGSFVANVDLSSADVRYHHPSWQRLLGYLEAHRAAGIEPDLQLIRRVAVYSSEAARKEALDLLTMRNAPSALFTADGVMSTGVLEATSALKLAIPGDVSLLCFDDLDWMQFVAQGITAIAQPAHLIGAAGAELLLKRLAEATLPFEHRVLAARVVERNSIAVHVQLQAGRSEVP</sequence>
<reference evidence="6 7" key="1">
    <citation type="submission" date="2022-03" db="EMBL/GenBank/DDBJ databases">
        <authorList>
            <person name="Brunel B."/>
        </authorList>
    </citation>
    <scope>NUCLEOTIDE SEQUENCE [LARGE SCALE GENOMIC DNA]</scope>
    <source>
        <strain evidence="6">STM5069sample</strain>
    </source>
</reference>
<keyword evidence="1" id="KW-0678">Repressor</keyword>
<dbReference type="PROSITE" id="PS00356">
    <property type="entry name" value="HTH_LACI_1"/>
    <property type="match status" value="1"/>
</dbReference>
<dbReference type="Gene3D" id="3.40.50.2300">
    <property type="match status" value="2"/>
</dbReference>
<evidence type="ECO:0000256" key="2">
    <source>
        <dbReference type="ARBA" id="ARBA00023015"/>
    </source>
</evidence>
<dbReference type="SUPFAM" id="SSF47413">
    <property type="entry name" value="lambda repressor-like DNA-binding domains"/>
    <property type="match status" value="1"/>
</dbReference>
<dbReference type="PROSITE" id="PS50932">
    <property type="entry name" value="HTH_LACI_2"/>
    <property type="match status" value="1"/>
</dbReference>
<dbReference type="Gene3D" id="1.10.260.40">
    <property type="entry name" value="lambda repressor-like DNA-binding domains"/>
    <property type="match status" value="1"/>
</dbReference>
<keyword evidence="3" id="KW-0238">DNA-binding</keyword>
<evidence type="ECO:0000256" key="1">
    <source>
        <dbReference type="ARBA" id="ARBA00022491"/>
    </source>
</evidence>
<evidence type="ECO:0000256" key="4">
    <source>
        <dbReference type="ARBA" id="ARBA00023163"/>
    </source>
</evidence>
<dbReference type="Pfam" id="PF00356">
    <property type="entry name" value="LacI"/>
    <property type="match status" value="1"/>
</dbReference>
<keyword evidence="4" id="KW-0804">Transcription</keyword>
<evidence type="ECO:0000256" key="3">
    <source>
        <dbReference type="ARBA" id="ARBA00023125"/>
    </source>
</evidence>
<name>A0ABN8K8J7_9HYPH</name>
<dbReference type="EMBL" id="CAKXZT010000145">
    <property type="protein sequence ID" value="CAH2405726.1"/>
    <property type="molecule type" value="Genomic_DNA"/>
</dbReference>